<gene>
    <name evidence="4" type="ORF">LAMI_0G02476G</name>
</gene>
<keyword evidence="5" id="KW-1185">Reference proteome</keyword>
<evidence type="ECO:0000256" key="1">
    <source>
        <dbReference type="ARBA" id="ARBA00022574"/>
    </source>
</evidence>
<dbReference type="InterPro" id="IPR015943">
    <property type="entry name" value="WD40/YVTN_repeat-like_dom_sf"/>
</dbReference>
<dbReference type="InterPro" id="IPR001680">
    <property type="entry name" value="WD40_rpt"/>
</dbReference>
<keyword evidence="1" id="KW-0853">WD repeat</keyword>
<name>A0A1G4K7T1_9SACH</name>
<reference evidence="4 5" key="1">
    <citation type="submission" date="2016-03" db="EMBL/GenBank/DDBJ databases">
        <authorList>
            <person name="Devillers H."/>
        </authorList>
    </citation>
    <scope>NUCLEOTIDE SEQUENCE [LARGE SCALE GENOMIC DNA]</scope>
    <source>
        <strain evidence="4">CBS 11717</strain>
    </source>
</reference>
<dbReference type="InterPro" id="IPR048720">
    <property type="entry name" value="PROPPIN"/>
</dbReference>
<dbReference type="Gene3D" id="2.130.10.10">
    <property type="entry name" value="YVTN repeat-like/Quinoprotein amine dehydrogenase"/>
    <property type="match status" value="1"/>
</dbReference>
<dbReference type="InterPro" id="IPR036322">
    <property type="entry name" value="WD40_repeat_dom_sf"/>
</dbReference>
<dbReference type="EMBL" id="LT598469">
    <property type="protein sequence ID" value="SCV00037.1"/>
    <property type="molecule type" value="Genomic_DNA"/>
</dbReference>
<evidence type="ECO:0000313" key="4">
    <source>
        <dbReference type="EMBL" id="SCV00037.1"/>
    </source>
</evidence>
<accession>A0A1G4K7T1</accession>
<comment type="similarity">
    <text evidence="3">Belongs to the WD repeat PROPPIN family.</text>
</comment>
<dbReference type="GO" id="GO:0005737">
    <property type="term" value="C:cytoplasm"/>
    <property type="evidence" value="ECO:0007669"/>
    <property type="project" value="UniProtKB-ARBA"/>
</dbReference>
<evidence type="ECO:0000256" key="3">
    <source>
        <dbReference type="ARBA" id="ARBA00025740"/>
    </source>
</evidence>
<dbReference type="AlphaFoldDB" id="A0A1G4K7T1"/>
<dbReference type="SUPFAM" id="SSF50978">
    <property type="entry name" value="WD40 repeat-like"/>
    <property type="match status" value="1"/>
</dbReference>
<proteinExistence type="inferred from homology"/>
<evidence type="ECO:0000256" key="2">
    <source>
        <dbReference type="ARBA" id="ARBA00022737"/>
    </source>
</evidence>
<sequence length="421" mass="47157">MNTRTPIVEYKDVTGARFLNVNFNQDYTCFSCSSQTGFLIYNADPLDCKLSKQFSNANACGIGLTCMLYRTNYLALVGGGRRPKYPQNKLVVWDDLQQTESITLGFMSQIQDIFLSRVNIIVVLDSAIEIYTFGSKPRRLVSLLDTCAGASADFVVCQSPRRRSSSANAPAGSDATVMRGILAFPSGRNPGQVQIADLSHLQSSEIQEDTSVQLPTSIIKAHKTPIRRIKLSPNGNMVATCSVQGTIVRIFSTQNGTLLKELRRGLDRADIYEMAWSLRGNRLAVVSDKQTLHIFQISDDDGDNKNKTHMLKDVPLLWKPKYLASTWSMCSRHLDSAVRGKNDINDKAFNNDRCKIGWCHDGEEDSLVLVWRDSGIWEKYVMLERENKVYTVSESLPTGSPPQSGAPKKRWEVVRASWRQL</sequence>
<dbReference type="OrthoDB" id="1667587at2759"/>
<dbReference type="Proteomes" id="UP000191024">
    <property type="component" value="Chromosome G"/>
</dbReference>
<organism evidence="4 5">
    <name type="scientific">Lachancea mirantina</name>
    <dbReference type="NCBI Taxonomy" id="1230905"/>
    <lineage>
        <taxon>Eukaryota</taxon>
        <taxon>Fungi</taxon>
        <taxon>Dikarya</taxon>
        <taxon>Ascomycota</taxon>
        <taxon>Saccharomycotina</taxon>
        <taxon>Saccharomycetes</taxon>
        <taxon>Saccharomycetales</taxon>
        <taxon>Saccharomycetaceae</taxon>
        <taxon>Lachancea</taxon>
    </lineage>
</organism>
<keyword evidence="2" id="KW-0677">Repeat</keyword>
<dbReference type="Pfam" id="PF21032">
    <property type="entry name" value="PROPPIN"/>
    <property type="match status" value="1"/>
</dbReference>
<dbReference type="SMART" id="SM00320">
    <property type="entry name" value="WD40"/>
    <property type="match status" value="2"/>
</dbReference>
<protein>
    <submittedName>
        <fullName evidence="4">LAMI_0G02476g1_1</fullName>
    </submittedName>
</protein>
<dbReference type="PANTHER" id="PTHR11227">
    <property type="entry name" value="WD-REPEAT PROTEIN INTERACTING WITH PHOSPHOINOSIDES WIPI -RELATED"/>
    <property type="match status" value="1"/>
</dbReference>
<evidence type="ECO:0000313" key="5">
    <source>
        <dbReference type="Proteomes" id="UP000191024"/>
    </source>
</evidence>
<dbReference type="STRING" id="1230905.A0A1G4K7T1"/>